<feature type="compositionally biased region" description="Basic and acidic residues" evidence="1">
    <location>
        <begin position="88"/>
        <end position="105"/>
    </location>
</feature>
<name>A0ABQ7IN66_9HELO</name>
<organism evidence="2 3">
    <name type="scientific">Botrytis deweyae</name>
    <dbReference type="NCBI Taxonomy" id="2478750"/>
    <lineage>
        <taxon>Eukaryota</taxon>
        <taxon>Fungi</taxon>
        <taxon>Dikarya</taxon>
        <taxon>Ascomycota</taxon>
        <taxon>Pezizomycotina</taxon>
        <taxon>Leotiomycetes</taxon>
        <taxon>Helotiales</taxon>
        <taxon>Sclerotiniaceae</taxon>
        <taxon>Botrytis</taxon>
    </lineage>
</organism>
<feature type="region of interest" description="Disordered" evidence="1">
    <location>
        <begin position="251"/>
        <end position="275"/>
    </location>
</feature>
<proteinExistence type="predicted"/>
<dbReference type="EMBL" id="RCSX01000010">
    <property type="protein sequence ID" value="KAF7929275.1"/>
    <property type="molecule type" value="Genomic_DNA"/>
</dbReference>
<evidence type="ECO:0000313" key="3">
    <source>
        <dbReference type="Proteomes" id="UP000783213"/>
    </source>
</evidence>
<sequence length="275" mass="30900">MAQKSGETAMNVQAIAALSNAEHNEQQKLARETYQSVEEKQKQDTARDRLAQIVNMLPKQDRETAGTELEMERLVDEGLLARLCPDCGGDREQGVEGLEMVRGEGDIGEGGVGEGGIEEEDIEEGGIEEGGIEEGHVEEGDVEEEDIEEGDVWEADIGERDVEEWGIDLLTYLQQKEQRTKPSRIVRWKEDIGEWDVDEEDIGKWDVDEKDVDEKDVDEKDVDEGLLARLRPFHTRDRERYVRSLEMGRGERDVGEGGFAVAREGGAGGRSRREE</sequence>
<feature type="compositionally biased region" description="Acidic residues" evidence="1">
    <location>
        <begin position="116"/>
        <end position="132"/>
    </location>
</feature>
<reference evidence="2 3" key="1">
    <citation type="journal article" date="2020" name="Genome Biol. Evol.">
        <title>Comparative genomics of Sclerotiniaceae.</title>
        <authorList>
            <person name="Valero Jimenez C.A."/>
            <person name="Steentjes M."/>
            <person name="Scholten O.E."/>
            <person name="Van Kan J.A.L."/>
        </authorList>
    </citation>
    <scope>NUCLEOTIDE SEQUENCE [LARGE SCALE GENOMIC DNA]</scope>
    <source>
        <strain evidence="2 3">B1</strain>
    </source>
</reference>
<accession>A0ABQ7IN66</accession>
<feature type="region of interest" description="Disordered" evidence="1">
    <location>
        <begin position="87"/>
        <end position="158"/>
    </location>
</feature>
<protein>
    <submittedName>
        <fullName evidence="2">Uncharacterized protein</fullName>
    </submittedName>
</protein>
<dbReference type="GeneID" id="62231968"/>
<keyword evidence="3" id="KW-1185">Reference proteome</keyword>
<dbReference type="RefSeq" id="XP_038810657.1">
    <property type="nucleotide sequence ID" value="XM_038952815.1"/>
</dbReference>
<feature type="compositionally biased region" description="Acidic residues" evidence="1">
    <location>
        <begin position="140"/>
        <end position="158"/>
    </location>
</feature>
<dbReference type="Proteomes" id="UP000783213">
    <property type="component" value="Unassembled WGS sequence"/>
</dbReference>
<feature type="region of interest" description="Disordered" evidence="1">
    <location>
        <begin position="23"/>
        <end position="48"/>
    </location>
</feature>
<evidence type="ECO:0000256" key="1">
    <source>
        <dbReference type="SAM" id="MobiDB-lite"/>
    </source>
</evidence>
<comment type="caution">
    <text evidence="2">The sequence shown here is derived from an EMBL/GenBank/DDBJ whole genome shotgun (WGS) entry which is preliminary data.</text>
</comment>
<gene>
    <name evidence="2" type="ORF">EAE98_005194</name>
</gene>
<evidence type="ECO:0000313" key="2">
    <source>
        <dbReference type="EMBL" id="KAF7929275.1"/>
    </source>
</evidence>